<sequence>MDLKGQQRSERYFVILMTAVTAVAFLAGYVVQDLRISMAVFTGGVVVGFIVSMPNWPIYKVDPLVWAKAEPPVSEHSDATSETSSTTAKTPRKKAPVSGTPMKLRSRG</sequence>
<accession>A0AAV8UE07</accession>
<evidence type="ECO:0000256" key="5">
    <source>
        <dbReference type="ARBA" id="ARBA00022824"/>
    </source>
</evidence>
<dbReference type="PANTHER" id="PTHR13202">
    <property type="entry name" value="MICROSOMAL SIGNAL PEPTIDASE 12 KDA SUBUNIT"/>
    <property type="match status" value="1"/>
</dbReference>
<keyword evidence="4 10" id="KW-0812">Transmembrane</keyword>
<evidence type="ECO:0000256" key="1">
    <source>
        <dbReference type="ARBA" id="ARBA00004477"/>
    </source>
</evidence>
<feature type="region of interest" description="Disordered" evidence="9">
    <location>
        <begin position="71"/>
        <end position="108"/>
    </location>
</feature>
<feature type="compositionally biased region" description="Low complexity" evidence="9">
    <location>
        <begin position="80"/>
        <end position="89"/>
    </location>
</feature>
<evidence type="ECO:0000256" key="3">
    <source>
        <dbReference type="ARBA" id="ARBA00017059"/>
    </source>
</evidence>
<proteinExistence type="inferred from homology"/>
<dbReference type="EMBL" id="JAMWBK010000013">
    <property type="protein sequence ID" value="KAJ8900710.1"/>
    <property type="molecule type" value="Genomic_DNA"/>
</dbReference>
<keyword evidence="12" id="KW-1185">Reference proteome</keyword>
<dbReference type="Pfam" id="PF06645">
    <property type="entry name" value="SPC12"/>
    <property type="match status" value="1"/>
</dbReference>
<dbReference type="GO" id="GO:0005787">
    <property type="term" value="C:signal peptidase complex"/>
    <property type="evidence" value="ECO:0007669"/>
    <property type="project" value="InterPro"/>
</dbReference>
<dbReference type="Proteomes" id="UP001157974">
    <property type="component" value="Unassembled WGS sequence"/>
</dbReference>
<dbReference type="GO" id="GO:0045047">
    <property type="term" value="P:protein targeting to ER"/>
    <property type="evidence" value="ECO:0007669"/>
    <property type="project" value="TreeGrafter"/>
</dbReference>
<comment type="similarity">
    <text evidence="2">Belongs to the SPCS1 family.</text>
</comment>
<evidence type="ECO:0000256" key="10">
    <source>
        <dbReference type="SAM" id="Phobius"/>
    </source>
</evidence>
<dbReference type="InterPro" id="IPR009542">
    <property type="entry name" value="Spc1/SPCS1"/>
</dbReference>
<comment type="function">
    <text evidence="8">Component of the signal peptidase complex (SPC) which catalyzes the cleavage of N-terminal signal sequences from nascent proteins as they are translocated into the lumen of the endoplasmic reticulum. Dispensable for SPC enzymatic activity.</text>
</comment>
<keyword evidence="6 10" id="KW-1133">Transmembrane helix</keyword>
<dbReference type="PANTHER" id="PTHR13202:SF0">
    <property type="entry name" value="SIGNAL PEPTIDASE COMPLEX SUBUNIT 1"/>
    <property type="match status" value="1"/>
</dbReference>
<evidence type="ECO:0000313" key="11">
    <source>
        <dbReference type="EMBL" id="KAJ8900710.1"/>
    </source>
</evidence>
<evidence type="ECO:0000256" key="8">
    <source>
        <dbReference type="ARBA" id="ARBA00045204"/>
    </source>
</evidence>
<evidence type="ECO:0000313" key="12">
    <source>
        <dbReference type="Proteomes" id="UP001157974"/>
    </source>
</evidence>
<comment type="caution">
    <text evidence="11">The sequence shown here is derived from an EMBL/GenBank/DDBJ whole genome shotgun (WGS) entry which is preliminary data.</text>
</comment>
<evidence type="ECO:0000256" key="9">
    <source>
        <dbReference type="SAM" id="MobiDB-lite"/>
    </source>
</evidence>
<organism evidence="11 12">
    <name type="scientific">Rhodosorus marinus</name>
    <dbReference type="NCBI Taxonomy" id="101924"/>
    <lineage>
        <taxon>Eukaryota</taxon>
        <taxon>Rhodophyta</taxon>
        <taxon>Stylonematophyceae</taxon>
        <taxon>Stylonematales</taxon>
        <taxon>Stylonemataceae</taxon>
        <taxon>Rhodosorus</taxon>
    </lineage>
</organism>
<comment type="subcellular location">
    <subcellularLocation>
        <location evidence="1">Endoplasmic reticulum membrane</location>
        <topology evidence="1">Multi-pass membrane protein</topology>
    </subcellularLocation>
</comment>
<feature type="transmembrane region" description="Helical" evidence="10">
    <location>
        <begin position="12"/>
        <end position="30"/>
    </location>
</feature>
<dbReference type="GO" id="GO:0006465">
    <property type="term" value="P:signal peptide processing"/>
    <property type="evidence" value="ECO:0007669"/>
    <property type="project" value="InterPro"/>
</dbReference>
<reference evidence="11 12" key="1">
    <citation type="journal article" date="2023" name="Nat. Commun.">
        <title>Origin of minicircular mitochondrial genomes in red algae.</title>
        <authorList>
            <person name="Lee Y."/>
            <person name="Cho C.H."/>
            <person name="Lee Y.M."/>
            <person name="Park S.I."/>
            <person name="Yang J.H."/>
            <person name="West J.A."/>
            <person name="Bhattacharya D."/>
            <person name="Yoon H.S."/>
        </authorList>
    </citation>
    <scope>NUCLEOTIDE SEQUENCE [LARGE SCALE GENOMIC DNA]</scope>
    <source>
        <strain evidence="11 12">CCMP1338</strain>
        <tissue evidence="11">Whole cell</tissue>
    </source>
</reference>
<evidence type="ECO:0000256" key="2">
    <source>
        <dbReference type="ARBA" id="ARBA00005245"/>
    </source>
</evidence>
<dbReference type="AlphaFoldDB" id="A0AAV8UE07"/>
<feature type="transmembrane region" description="Helical" evidence="10">
    <location>
        <begin position="36"/>
        <end position="56"/>
    </location>
</feature>
<keyword evidence="7 10" id="KW-0472">Membrane</keyword>
<keyword evidence="5" id="KW-0256">Endoplasmic reticulum</keyword>
<gene>
    <name evidence="11" type="ORF">NDN08_000011</name>
</gene>
<name>A0AAV8UE07_9RHOD</name>
<evidence type="ECO:0000256" key="4">
    <source>
        <dbReference type="ARBA" id="ARBA00022692"/>
    </source>
</evidence>
<protein>
    <recommendedName>
        <fullName evidence="3">Signal peptidase complex subunit 1</fullName>
    </recommendedName>
</protein>
<evidence type="ECO:0000256" key="6">
    <source>
        <dbReference type="ARBA" id="ARBA00022989"/>
    </source>
</evidence>
<evidence type="ECO:0000256" key="7">
    <source>
        <dbReference type="ARBA" id="ARBA00023136"/>
    </source>
</evidence>